<reference evidence="4 5" key="1">
    <citation type="journal article" date="2014" name="PLoS Genet.">
        <title>Phylogenetically driven sequencing of extremely halophilic archaea reveals strategies for static and dynamic osmo-response.</title>
        <authorList>
            <person name="Becker E.A."/>
            <person name="Seitzer P.M."/>
            <person name="Tritt A."/>
            <person name="Larsen D."/>
            <person name="Krusor M."/>
            <person name="Yao A.I."/>
            <person name="Wu D."/>
            <person name="Madern D."/>
            <person name="Eisen J.A."/>
            <person name="Darling A.E."/>
            <person name="Facciotti M.T."/>
        </authorList>
    </citation>
    <scope>NUCLEOTIDE SEQUENCE [LARGE SCALE GENOMIC DNA]</scope>
    <source>
        <strain evidence="4 5">2-9-1</strain>
    </source>
</reference>
<evidence type="ECO:0000313" key="5">
    <source>
        <dbReference type="Proteomes" id="UP000011626"/>
    </source>
</evidence>
<dbReference type="GO" id="GO:0003677">
    <property type="term" value="F:DNA binding"/>
    <property type="evidence" value="ECO:0007669"/>
    <property type="project" value="UniProtKB-KW"/>
</dbReference>
<dbReference type="RefSeq" id="WP_006885412.1">
    <property type="nucleotide sequence ID" value="NZ_AOIU01000040.1"/>
</dbReference>
<evidence type="ECO:0000313" key="4">
    <source>
        <dbReference type="EMBL" id="ELZ21483.1"/>
    </source>
</evidence>
<evidence type="ECO:0000259" key="3">
    <source>
        <dbReference type="Pfam" id="PF07282"/>
    </source>
</evidence>
<feature type="region of interest" description="Disordered" evidence="2">
    <location>
        <begin position="1"/>
        <end position="32"/>
    </location>
</feature>
<dbReference type="OrthoDB" id="168528at2157"/>
<name>M0CFR8_9EURY</name>
<dbReference type="Proteomes" id="UP000011626">
    <property type="component" value="Unassembled WGS sequence"/>
</dbReference>
<feature type="domain" description="Cas12f1-like TNB" evidence="3">
    <location>
        <begin position="153"/>
        <end position="216"/>
    </location>
</feature>
<keyword evidence="5" id="KW-1185">Reference proteome</keyword>
<dbReference type="AlphaFoldDB" id="M0CFR8"/>
<protein>
    <submittedName>
        <fullName evidence="4">Transposase, IS605 OrfB family protein</fullName>
    </submittedName>
</protein>
<evidence type="ECO:0000256" key="1">
    <source>
        <dbReference type="ARBA" id="ARBA00023125"/>
    </source>
</evidence>
<dbReference type="eggNOG" id="arCOG00682">
    <property type="taxonomic scope" value="Archaea"/>
</dbReference>
<accession>M0CFR8</accession>
<dbReference type="InterPro" id="IPR010095">
    <property type="entry name" value="Cas12f1-like_TNB"/>
</dbReference>
<gene>
    <name evidence="4" type="ORF">C475_18736</name>
</gene>
<sequence length="223" mass="24034">MSGADQAGQETAAALDPAHESPTPPRRHGTGYTAVGVDLGEWYLAVAAPAGREPDEALVVSGEEVREQYAALVGATHALEEATFDTTRGQSQLVAAVWESMQAEISDGVEQVVEYARQFPTPLLVLEDLYYSEVALWEQRTSRELGAWLLPAFREALVVRANEVGLPVANVDPKGSTQQCHVCSEAGEVREKTLLCTTPDCPVEEVCRDRSAALTIAQRAIGE</sequence>
<dbReference type="EMBL" id="AOIU01000040">
    <property type="protein sequence ID" value="ELZ21483.1"/>
    <property type="molecule type" value="Genomic_DNA"/>
</dbReference>
<comment type="caution">
    <text evidence="4">The sequence shown here is derived from an EMBL/GenBank/DDBJ whole genome shotgun (WGS) entry which is preliminary data.</text>
</comment>
<evidence type="ECO:0000256" key="2">
    <source>
        <dbReference type="SAM" id="MobiDB-lite"/>
    </source>
</evidence>
<organism evidence="4 5">
    <name type="scientific">Halosimplex carlsbadense 2-9-1</name>
    <dbReference type="NCBI Taxonomy" id="797114"/>
    <lineage>
        <taxon>Archaea</taxon>
        <taxon>Methanobacteriati</taxon>
        <taxon>Methanobacteriota</taxon>
        <taxon>Stenosarchaea group</taxon>
        <taxon>Halobacteria</taxon>
        <taxon>Halobacteriales</taxon>
        <taxon>Haloarculaceae</taxon>
        <taxon>Halosimplex</taxon>
    </lineage>
</organism>
<proteinExistence type="predicted"/>
<dbReference type="Pfam" id="PF07282">
    <property type="entry name" value="Cas12f1-like_TNB"/>
    <property type="match status" value="1"/>
</dbReference>
<keyword evidence="1" id="KW-0238">DNA-binding</keyword>